<evidence type="ECO:0000256" key="2">
    <source>
        <dbReference type="ARBA" id="ARBA00022722"/>
    </source>
</evidence>
<evidence type="ECO:0000256" key="3">
    <source>
        <dbReference type="ARBA" id="ARBA00022801"/>
    </source>
</evidence>
<evidence type="ECO:0000313" key="5">
    <source>
        <dbReference type="EMBL" id="PZF73871.1"/>
    </source>
</evidence>
<accession>A0A2W2AF02</accession>
<dbReference type="PANTHER" id="PTHR33607:SF2">
    <property type="entry name" value="ENDONUCLEASE-1"/>
    <property type="match status" value="1"/>
</dbReference>
<proteinExistence type="inferred from homology"/>
<organism evidence="5 6">
    <name type="scientific">Taibaiella soli</name>
    <dbReference type="NCBI Taxonomy" id="1649169"/>
    <lineage>
        <taxon>Bacteria</taxon>
        <taxon>Pseudomonadati</taxon>
        <taxon>Bacteroidota</taxon>
        <taxon>Chitinophagia</taxon>
        <taxon>Chitinophagales</taxon>
        <taxon>Chitinophagaceae</taxon>
        <taxon>Taibaiella</taxon>
    </lineage>
</organism>
<dbReference type="Proteomes" id="UP000248745">
    <property type="component" value="Unassembled WGS sequence"/>
</dbReference>
<sequence>MLCFYYQLANSDLHLSDPLLLQKIEPVSRFFALLFLLPLFAQAQPSGYYNSAYGLSGNALELQLHSIISAGYTQLSYTPGLWNAYYSTDAKANGKLWDIYSDIPGGTPSYEYTMGTQQCGNGANHENSCYNREHVWPQSKFSSNYPMESDLWIAYPTDYYVNGQRADLPYGIVGTATKTFTNGTKIGNNTYLGAPVSSCFEPIDSFKGDIARSYFYIVTRYLADSNKFSNWEMATKATLQPWAVQMLLSWHHLDPVSTKEIARNNAAYALQGNRNPFIDYPQFADCIWGNGNCASLSVASFEAVRNQVALYPNPAHEQVTINWQQLTPDEVLAVDVLNLQGQLLYHKDVVKGENSVEVDTRNWAAGMYLLKVQMKDRLETLKLSVQ</sequence>
<evidence type="ECO:0000313" key="6">
    <source>
        <dbReference type="Proteomes" id="UP000248745"/>
    </source>
</evidence>
<dbReference type="OrthoDB" id="5485925at2"/>
<name>A0A2W2AF02_9BACT</name>
<dbReference type="GO" id="GO:0004518">
    <property type="term" value="F:nuclease activity"/>
    <property type="evidence" value="ECO:0007669"/>
    <property type="project" value="UniProtKB-KW"/>
</dbReference>
<keyword evidence="3" id="KW-0378">Hydrolase</keyword>
<dbReference type="Pfam" id="PF18962">
    <property type="entry name" value="Por_Secre_tail"/>
    <property type="match status" value="1"/>
</dbReference>
<dbReference type="PANTHER" id="PTHR33607">
    <property type="entry name" value="ENDONUCLEASE-1"/>
    <property type="match status" value="1"/>
</dbReference>
<dbReference type="InterPro" id="IPR044925">
    <property type="entry name" value="His-Me_finger_sf"/>
</dbReference>
<dbReference type="NCBIfam" id="TIGR04183">
    <property type="entry name" value="Por_Secre_tail"/>
    <property type="match status" value="1"/>
</dbReference>
<comment type="similarity">
    <text evidence="1">Belongs to the EndA/NucM nuclease family.</text>
</comment>
<reference evidence="5 6" key="1">
    <citation type="submission" date="2018-06" db="EMBL/GenBank/DDBJ databases">
        <title>Mucibacter soli gen. nov., sp. nov., a new member of the family Chitinophagaceae producing mucin.</title>
        <authorList>
            <person name="Kim M.-K."/>
            <person name="Park S."/>
            <person name="Kim T.-S."/>
            <person name="Joung Y."/>
            <person name="Han J.-H."/>
            <person name="Kim S.B."/>
        </authorList>
    </citation>
    <scope>NUCLEOTIDE SEQUENCE [LARGE SCALE GENOMIC DNA]</scope>
    <source>
        <strain evidence="5 6">R1-15</strain>
    </source>
</reference>
<feature type="domain" description="Secretion system C-terminal sorting" evidence="4">
    <location>
        <begin position="310"/>
        <end position="381"/>
    </location>
</feature>
<comment type="caution">
    <text evidence="5">The sequence shown here is derived from an EMBL/GenBank/DDBJ whole genome shotgun (WGS) entry which is preliminary data.</text>
</comment>
<keyword evidence="2" id="KW-0540">Nuclease</keyword>
<keyword evidence="6" id="KW-1185">Reference proteome</keyword>
<evidence type="ECO:0000256" key="1">
    <source>
        <dbReference type="ARBA" id="ARBA00006429"/>
    </source>
</evidence>
<evidence type="ECO:0000259" key="4">
    <source>
        <dbReference type="Pfam" id="PF18962"/>
    </source>
</evidence>
<dbReference type="EMBL" id="QKTW01000009">
    <property type="protein sequence ID" value="PZF73871.1"/>
    <property type="molecule type" value="Genomic_DNA"/>
</dbReference>
<dbReference type="AlphaFoldDB" id="A0A2W2AF02"/>
<dbReference type="GO" id="GO:0016787">
    <property type="term" value="F:hydrolase activity"/>
    <property type="evidence" value="ECO:0007669"/>
    <property type="project" value="UniProtKB-KW"/>
</dbReference>
<dbReference type="Pfam" id="PF04231">
    <property type="entry name" value="Endonuclease_1"/>
    <property type="match status" value="1"/>
</dbReference>
<dbReference type="SUPFAM" id="SSF54060">
    <property type="entry name" value="His-Me finger endonucleases"/>
    <property type="match status" value="1"/>
</dbReference>
<dbReference type="InterPro" id="IPR026444">
    <property type="entry name" value="Secre_tail"/>
</dbReference>
<protein>
    <recommendedName>
        <fullName evidence="4">Secretion system C-terminal sorting domain-containing protein</fullName>
    </recommendedName>
</protein>
<gene>
    <name evidence="5" type="ORF">DN068_05885</name>
</gene>
<dbReference type="InterPro" id="IPR007346">
    <property type="entry name" value="Endonuclease-I"/>
</dbReference>